<evidence type="ECO:0000313" key="3">
    <source>
        <dbReference type="Proteomes" id="UP000008703"/>
    </source>
</evidence>
<name>G2P859_STRV4</name>
<reference evidence="2" key="1">
    <citation type="submission" date="2011-08" db="EMBL/GenBank/DDBJ databases">
        <title>Complete sequence of chromosome of Streptomyces violaceusniger Tu 4113.</title>
        <authorList>
            <consortium name="US DOE Joint Genome Institute"/>
            <person name="Lucas S."/>
            <person name="Han J."/>
            <person name="Lapidus A."/>
            <person name="Cheng J.-F."/>
            <person name="Goodwin L."/>
            <person name="Pitluck S."/>
            <person name="Peters L."/>
            <person name="Ivanova N."/>
            <person name="Daligault H."/>
            <person name="Detter J.C."/>
            <person name="Han C."/>
            <person name="Tapia R."/>
            <person name="Land M."/>
            <person name="Hauser L."/>
            <person name="Kyrpides N."/>
            <person name="Ivanova N."/>
            <person name="Pagani I."/>
            <person name="Hagen A."/>
            <person name="Katz L."/>
            <person name="Fiedler H.-P."/>
            <person name="Keasling J."/>
            <person name="Fortman J."/>
            <person name="Woyke T."/>
        </authorList>
    </citation>
    <scope>NUCLEOTIDE SEQUENCE [LARGE SCALE GENOMIC DNA]</scope>
    <source>
        <strain evidence="2">Tu 4113</strain>
    </source>
</reference>
<accession>G2P859</accession>
<keyword evidence="3" id="KW-1185">Reference proteome</keyword>
<dbReference type="HOGENOM" id="CLU_2248695_0_0_11"/>
<feature type="compositionally biased region" description="Basic and acidic residues" evidence="1">
    <location>
        <begin position="81"/>
        <end position="90"/>
    </location>
</feature>
<dbReference type="Proteomes" id="UP000008703">
    <property type="component" value="Chromosome"/>
</dbReference>
<dbReference type="KEGG" id="svl:Strvi_6421"/>
<dbReference type="EMBL" id="CP002994">
    <property type="protein sequence ID" value="AEM85860.1"/>
    <property type="molecule type" value="Genomic_DNA"/>
</dbReference>
<proteinExistence type="predicted"/>
<evidence type="ECO:0000313" key="2">
    <source>
        <dbReference type="EMBL" id="AEM85860.1"/>
    </source>
</evidence>
<evidence type="ECO:0000256" key="1">
    <source>
        <dbReference type="SAM" id="MobiDB-lite"/>
    </source>
</evidence>
<organism evidence="2 3">
    <name type="scientific">Streptomyces violaceusniger (strain Tu 4113)</name>
    <dbReference type="NCBI Taxonomy" id="653045"/>
    <lineage>
        <taxon>Bacteria</taxon>
        <taxon>Bacillati</taxon>
        <taxon>Actinomycetota</taxon>
        <taxon>Actinomycetes</taxon>
        <taxon>Kitasatosporales</taxon>
        <taxon>Streptomycetaceae</taxon>
        <taxon>Streptomyces</taxon>
        <taxon>Streptomyces violaceusniger group</taxon>
    </lineage>
</organism>
<dbReference type="AlphaFoldDB" id="G2P859"/>
<protein>
    <submittedName>
        <fullName evidence="2">Uncharacterized protein</fullName>
    </submittedName>
</protein>
<feature type="region of interest" description="Disordered" evidence="1">
    <location>
        <begin position="81"/>
        <end position="104"/>
    </location>
</feature>
<sequence>MPGGGRYGGDLGLEQVACGGVQVLLDGVEAAGDQFQAVRRVGAGDSRLAGDPVRGVLDESADRGQRAVLLVGELREDARELGHCRGRRTDGGPWSGQRRERCTR</sequence>
<gene>
    <name evidence="2" type="ORF">Strvi_6421</name>
</gene>